<dbReference type="Proteomes" id="UP000770586">
    <property type="component" value="Unassembled WGS sequence"/>
</dbReference>
<protein>
    <submittedName>
        <fullName evidence="2">Uncharacterized protein (TIGR00296 family)</fullName>
    </submittedName>
</protein>
<dbReference type="NCBIfam" id="TIGR00296">
    <property type="entry name" value="TIGR00296 family protein"/>
    <property type="match status" value="1"/>
</dbReference>
<proteinExistence type="predicted"/>
<evidence type="ECO:0000313" key="2">
    <source>
        <dbReference type="EMBL" id="MBP1901396.1"/>
    </source>
</evidence>
<dbReference type="EMBL" id="JAGGKE010000003">
    <property type="protein sequence ID" value="MBP1901396.1"/>
    <property type="molecule type" value="Genomic_DNA"/>
</dbReference>
<reference evidence="2 3" key="1">
    <citation type="submission" date="2021-03" db="EMBL/GenBank/DDBJ databases">
        <title>Genomic Encyclopedia of Type Strains, Phase IV (KMG-IV): sequencing the most valuable type-strain genomes for metagenomic binning, comparative biology and taxonomic classification.</title>
        <authorList>
            <person name="Goeker M."/>
        </authorList>
    </citation>
    <scope>NUCLEOTIDE SEQUENCE [LARGE SCALE GENOMIC DNA]</scope>
    <source>
        <strain evidence="2 3">DSM 12287</strain>
    </source>
</reference>
<dbReference type="PANTHER" id="PTHR13016">
    <property type="entry name" value="AMMECR1 HOMOLOG"/>
    <property type="match status" value="1"/>
</dbReference>
<dbReference type="InterPro" id="IPR023473">
    <property type="entry name" value="AMMECR1"/>
</dbReference>
<dbReference type="InterPro" id="IPR036071">
    <property type="entry name" value="AMMECR1_dom_sf"/>
</dbReference>
<dbReference type="PANTHER" id="PTHR13016:SF0">
    <property type="entry name" value="AMME SYNDROME CANDIDATE GENE 1 PROTEIN"/>
    <property type="match status" value="1"/>
</dbReference>
<dbReference type="InterPro" id="IPR027485">
    <property type="entry name" value="AMMECR1_N"/>
</dbReference>
<dbReference type="Pfam" id="PF01871">
    <property type="entry name" value="AMMECR1"/>
    <property type="match status" value="1"/>
</dbReference>
<dbReference type="NCBIfam" id="TIGR04335">
    <property type="entry name" value="AmmeMemoSam_A"/>
    <property type="match status" value="1"/>
</dbReference>
<accession>A0A8J7UN19</accession>
<dbReference type="Gene3D" id="3.30.700.20">
    <property type="entry name" value="Hypothetical protein ph0010, domain 1"/>
    <property type="match status" value="1"/>
</dbReference>
<keyword evidence="3" id="KW-1185">Reference proteome</keyword>
<evidence type="ECO:0000313" key="3">
    <source>
        <dbReference type="Proteomes" id="UP000770586"/>
    </source>
</evidence>
<dbReference type="InterPro" id="IPR002733">
    <property type="entry name" value="AMMECR1_domain"/>
</dbReference>
<dbReference type="AlphaFoldDB" id="A0A8J7UN19"/>
<gene>
    <name evidence="2" type="ORF">J2744_001066</name>
</gene>
<dbReference type="PROSITE" id="PS51112">
    <property type="entry name" value="AMMECR1"/>
    <property type="match status" value="1"/>
</dbReference>
<organism evidence="2 3">
    <name type="scientific">Halorubrum trapanicum</name>
    <dbReference type="NCBI Taxonomy" id="29284"/>
    <lineage>
        <taxon>Archaea</taxon>
        <taxon>Methanobacteriati</taxon>
        <taxon>Methanobacteriota</taxon>
        <taxon>Stenosarchaea group</taxon>
        <taxon>Halobacteria</taxon>
        <taxon>Halobacteriales</taxon>
        <taxon>Haloferacaceae</taxon>
        <taxon>Halorubrum</taxon>
    </lineage>
</organism>
<name>A0A8J7UN19_9EURY</name>
<feature type="domain" description="AMMECR1" evidence="1">
    <location>
        <begin position="12"/>
        <end position="199"/>
    </location>
</feature>
<dbReference type="Gene3D" id="3.30.1490.150">
    <property type="entry name" value="Hypothetical protein ph0010, domain 2"/>
    <property type="match status" value="1"/>
</dbReference>
<dbReference type="InterPro" id="IPR027623">
    <property type="entry name" value="AmmeMemoSam_A"/>
</dbReference>
<dbReference type="SUPFAM" id="SSF143447">
    <property type="entry name" value="AMMECR1-like"/>
    <property type="match status" value="1"/>
</dbReference>
<sequence length="230" mass="25118">MSEAQTVQLSYDDGARAVELAREAVESFVQHGQREQPGSMREAFYARTGAFVRLQSTRGRGRLRGCAGAWETSDQLGHAIVEAAIKAASDDSCGSEVEPKELDNITVSVFVVSNTVLTNDPLEDLEIGTHGVAVDSGNAHGWLYPTVPVENGWSGAEFLSRACRKAKLSPTAWQEEDTMVTLIEGQVFRERACRKAKLSPTAWQEEDTMVTLIEGQVFRERADGGAVEEL</sequence>
<comment type="caution">
    <text evidence="2">The sequence shown here is derived from an EMBL/GenBank/DDBJ whole genome shotgun (WGS) entry which is preliminary data.</text>
</comment>
<evidence type="ECO:0000259" key="1">
    <source>
        <dbReference type="PROSITE" id="PS51112"/>
    </source>
</evidence>